<evidence type="ECO:0000313" key="5">
    <source>
        <dbReference type="Proteomes" id="UP000291084"/>
    </source>
</evidence>
<name>A0A0S3S700_PHAAN</name>
<evidence type="ECO:0000256" key="2">
    <source>
        <dbReference type="ARBA" id="ARBA00022729"/>
    </source>
</evidence>
<protein>
    <recommendedName>
        <fullName evidence="6">Stigma-specific protein Stig1</fullName>
    </recommendedName>
</protein>
<accession>A0A0S3S700</accession>
<reference evidence="4 5" key="1">
    <citation type="journal article" date="2015" name="Sci. Rep.">
        <title>The power of single molecule real-time sequencing technology in the de novo assembly of a eukaryotic genome.</title>
        <authorList>
            <person name="Sakai H."/>
            <person name="Naito K."/>
            <person name="Ogiso-Tanaka E."/>
            <person name="Takahashi Y."/>
            <person name="Iseki K."/>
            <person name="Muto C."/>
            <person name="Satou K."/>
            <person name="Teruya K."/>
            <person name="Shiroma A."/>
            <person name="Shimoji M."/>
            <person name="Hirano T."/>
            <person name="Itoh T."/>
            <person name="Kaga A."/>
            <person name="Tomooka N."/>
        </authorList>
    </citation>
    <scope>NUCLEOTIDE SEQUENCE [LARGE SCALE GENOMIC DNA]</scope>
    <source>
        <strain evidence="5">cv. Shumari</strain>
    </source>
</reference>
<gene>
    <name evidence="4" type="primary">Vigan.05G215100</name>
    <name evidence="4" type="ORF">VIGAN_05215100</name>
</gene>
<keyword evidence="2 3" id="KW-0732">Signal</keyword>
<dbReference type="EMBL" id="AP015038">
    <property type="protein sequence ID" value="BAT88612.1"/>
    <property type="molecule type" value="Genomic_DNA"/>
</dbReference>
<dbReference type="PANTHER" id="PTHR33227">
    <property type="entry name" value="STIGMA-SPECIFIC STIG1-LIKE PROTEIN 3"/>
    <property type="match status" value="1"/>
</dbReference>
<evidence type="ECO:0000256" key="3">
    <source>
        <dbReference type="SAM" id="SignalP"/>
    </source>
</evidence>
<dbReference type="Proteomes" id="UP000291084">
    <property type="component" value="Chromosome 5"/>
</dbReference>
<dbReference type="OrthoDB" id="2013942at2759"/>
<evidence type="ECO:0000313" key="4">
    <source>
        <dbReference type="EMBL" id="BAT88612.1"/>
    </source>
</evidence>
<evidence type="ECO:0000256" key="1">
    <source>
        <dbReference type="ARBA" id="ARBA00006010"/>
    </source>
</evidence>
<keyword evidence="5" id="KW-1185">Reference proteome</keyword>
<sequence>MSIKVLAIVTFITLLGLIPMEGKSTPSILYQNASTSVSSTTSAWVKNNVRGRGSGCRRRPWMCRKGKFAPKSLCCKDLCVDVSSDKNNCGLCGTKCPFNWQCCRGLCSNINFSIFNCGKCGHRCPGGVQCSFGVCGYA</sequence>
<dbReference type="InterPro" id="IPR006969">
    <property type="entry name" value="Stig-like"/>
</dbReference>
<proteinExistence type="inferred from homology"/>
<feature type="signal peptide" evidence="3">
    <location>
        <begin position="1"/>
        <end position="22"/>
    </location>
</feature>
<organism evidence="4 5">
    <name type="scientific">Vigna angularis var. angularis</name>
    <dbReference type="NCBI Taxonomy" id="157739"/>
    <lineage>
        <taxon>Eukaryota</taxon>
        <taxon>Viridiplantae</taxon>
        <taxon>Streptophyta</taxon>
        <taxon>Embryophyta</taxon>
        <taxon>Tracheophyta</taxon>
        <taxon>Spermatophyta</taxon>
        <taxon>Magnoliopsida</taxon>
        <taxon>eudicotyledons</taxon>
        <taxon>Gunneridae</taxon>
        <taxon>Pentapetalae</taxon>
        <taxon>rosids</taxon>
        <taxon>fabids</taxon>
        <taxon>Fabales</taxon>
        <taxon>Fabaceae</taxon>
        <taxon>Papilionoideae</taxon>
        <taxon>50 kb inversion clade</taxon>
        <taxon>NPAAA clade</taxon>
        <taxon>indigoferoid/millettioid clade</taxon>
        <taxon>Phaseoleae</taxon>
        <taxon>Vigna</taxon>
    </lineage>
</organism>
<feature type="chain" id="PRO_5006617965" description="Stigma-specific protein Stig1" evidence="3">
    <location>
        <begin position="23"/>
        <end position="138"/>
    </location>
</feature>
<evidence type="ECO:0008006" key="6">
    <source>
        <dbReference type="Google" id="ProtNLM"/>
    </source>
</evidence>
<dbReference type="AlphaFoldDB" id="A0A0S3S700"/>
<comment type="similarity">
    <text evidence="1">Belongs to the STIG1 family.</text>
</comment>
<dbReference type="PANTHER" id="PTHR33227:SF48">
    <property type="entry name" value="STIGMA-SPECIFIC STIG1-LIKE PROTEIN 4"/>
    <property type="match status" value="1"/>
</dbReference>
<dbReference type="Pfam" id="PF04885">
    <property type="entry name" value="Stig1"/>
    <property type="match status" value="1"/>
</dbReference>